<keyword evidence="1" id="KW-0378">Hydrolase</keyword>
<dbReference type="EMBL" id="JBHSWI010000001">
    <property type="protein sequence ID" value="MFC6646515.1"/>
    <property type="molecule type" value="Genomic_DNA"/>
</dbReference>
<keyword evidence="5" id="KW-1185">Reference proteome</keyword>
<dbReference type="Gene3D" id="3.40.50.1110">
    <property type="entry name" value="SGNH hydrolase"/>
    <property type="match status" value="1"/>
</dbReference>
<dbReference type="InterPro" id="IPR039329">
    <property type="entry name" value="SIAE"/>
</dbReference>
<protein>
    <submittedName>
        <fullName evidence="4">Sialate O-acetylesterase</fullName>
    </submittedName>
</protein>
<reference evidence="5" key="1">
    <citation type="journal article" date="2019" name="Int. J. Syst. Evol. Microbiol.">
        <title>The Global Catalogue of Microorganisms (GCM) 10K type strain sequencing project: providing services to taxonomists for standard genome sequencing and annotation.</title>
        <authorList>
            <consortium name="The Broad Institute Genomics Platform"/>
            <consortium name="The Broad Institute Genome Sequencing Center for Infectious Disease"/>
            <person name="Wu L."/>
            <person name="Ma J."/>
        </authorList>
    </citation>
    <scope>NUCLEOTIDE SEQUENCE [LARGE SCALE GENOMIC DNA]</scope>
    <source>
        <strain evidence="5">CGMCC 1.16026</strain>
    </source>
</reference>
<feature type="domain" description="Sialate O-acetylesterase" evidence="3">
    <location>
        <begin position="263"/>
        <end position="370"/>
    </location>
</feature>
<dbReference type="RefSeq" id="WP_263370175.1">
    <property type="nucleotide sequence ID" value="NZ_JAGSYD010000001.1"/>
</dbReference>
<dbReference type="InterPro" id="IPR036514">
    <property type="entry name" value="SGNH_hydro_sf"/>
</dbReference>
<dbReference type="Pfam" id="PF03629">
    <property type="entry name" value="SASA"/>
    <property type="match status" value="2"/>
</dbReference>
<evidence type="ECO:0000259" key="3">
    <source>
        <dbReference type="Pfam" id="PF03629"/>
    </source>
</evidence>
<gene>
    <name evidence="4" type="ORF">ACFQBQ_13140</name>
</gene>
<evidence type="ECO:0000313" key="4">
    <source>
        <dbReference type="EMBL" id="MFC6646515.1"/>
    </source>
</evidence>
<feature type="signal peptide" evidence="2">
    <location>
        <begin position="1"/>
        <end position="19"/>
    </location>
</feature>
<feature type="domain" description="Sialate O-acetylesterase" evidence="3">
    <location>
        <begin position="104"/>
        <end position="210"/>
    </location>
</feature>
<dbReference type="PANTHER" id="PTHR22901">
    <property type="entry name" value="SIALATE O-ACETYLESTERASE"/>
    <property type="match status" value="1"/>
</dbReference>
<dbReference type="InterPro" id="IPR005181">
    <property type="entry name" value="SASA"/>
</dbReference>
<feature type="chain" id="PRO_5045181851" evidence="2">
    <location>
        <begin position="20"/>
        <end position="506"/>
    </location>
</feature>
<keyword evidence="2" id="KW-0732">Signal</keyword>
<evidence type="ECO:0000313" key="5">
    <source>
        <dbReference type="Proteomes" id="UP001596391"/>
    </source>
</evidence>
<accession>A0ABW1ZC51</accession>
<dbReference type="PANTHER" id="PTHR22901:SF0">
    <property type="entry name" value="SIALATE O-ACETYLESTERASE"/>
    <property type="match status" value="1"/>
</dbReference>
<dbReference type="Proteomes" id="UP001596391">
    <property type="component" value="Unassembled WGS sequence"/>
</dbReference>
<name>A0ABW1ZC51_9BACT</name>
<comment type="caution">
    <text evidence="4">The sequence shown here is derived from an EMBL/GenBank/DDBJ whole genome shotgun (WGS) entry which is preliminary data.</text>
</comment>
<evidence type="ECO:0000256" key="1">
    <source>
        <dbReference type="ARBA" id="ARBA00022801"/>
    </source>
</evidence>
<organism evidence="4 5">
    <name type="scientific">Granulicella cerasi</name>
    <dbReference type="NCBI Taxonomy" id="741063"/>
    <lineage>
        <taxon>Bacteria</taxon>
        <taxon>Pseudomonadati</taxon>
        <taxon>Acidobacteriota</taxon>
        <taxon>Terriglobia</taxon>
        <taxon>Terriglobales</taxon>
        <taxon>Acidobacteriaceae</taxon>
        <taxon>Granulicella</taxon>
    </lineage>
</organism>
<evidence type="ECO:0000256" key="2">
    <source>
        <dbReference type="SAM" id="SignalP"/>
    </source>
</evidence>
<sequence length="506" mass="55244">MNWKWMLCAWMLGALTCAAEVRLPHVFSDHAVLQREMPLRVWGWSLPGEEVSVSFHDQTVKATADDSGEWELFLKPEKAGGPYAMKVSGTSTSKPVVVNDLLVGDVWVASGQSNMEFPLRGWPGAPMKDSAKEIASASRPQIRLMHLKRAATASELADTAAMWQECTPETAQSFSAVAYLFGRELNDQEHVPIGLIDTTWGGTPVSSWISTDGIAAGNLTSTLADEATVVQAQSHADAAIANLNAQNALLKAAGKPQLKMPRVGGDHQGAWLVSSLYNGMIAPLTRYGIKGVIWYQGESDEIAPRARNYFRAFPALITDWRHQWGEGDFPFLYVQISSYMRHQEMWGAVRDAQRRTLSLRGTGQAVSLDVGEFNQIHPADKQSVGHRLALLARSDVYGENVESHSPEFLRATPEGSAMRVWLAHGEALSHRTVGDQKDVEVAAADGNFAAADVKIEMINGQATLLVSSPKVTHPVFVRYAWGGAVGEYFYNKAGLPLGTFTTAPLQ</sequence>
<dbReference type="SUPFAM" id="SSF52266">
    <property type="entry name" value="SGNH hydrolase"/>
    <property type="match status" value="1"/>
</dbReference>
<proteinExistence type="predicted"/>